<evidence type="ECO:0000313" key="3">
    <source>
        <dbReference type="Proteomes" id="UP000035086"/>
    </source>
</evidence>
<accession>A0ABN4U7T6</accession>
<feature type="transmembrane region" description="Helical" evidence="1">
    <location>
        <begin position="54"/>
        <end position="75"/>
    </location>
</feature>
<evidence type="ECO:0000256" key="1">
    <source>
        <dbReference type="SAM" id="Phobius"/>
    </source>
</evidence>
<sequence>MTVERSGTGINDLAHVRGNQALQQFEVSLSKPIPEEHRVQLPPTRSMRSKCATLLWLAALLASTWSSAACALTGADVAALLNRRYELTVNTCGVDKPAWYCSGVLLRDIATDDKQFWKLDTTEQALQSVTFAYRRQDVASAAPNSRIGMVLSDLLSAVGAGKPYAMRCAYPVAASLHDTDSDHGCKLTGMTLPTHPDVDNDSSCAALGVTDAAQWASRYLASAPGQQCSFSAQAPNPFNQTLQAHALANTEGLTPDAQLLAVAWDATQPGKIAIDALYYLVNDPDPPALHEAQARQQAYYEATGTWLPLLRYAPGSPTPFGFDETDQLDYGKQVAERINARYADTTPCPRGMAAYMCNGVVVRVTGYGTGFHSWNPSPSSIEHKGVSATYLRGDLRTDLPYLGGEGFVMREFAAPAQHPFQMRCIYPTDGFTVYRADKCGMRGSNQASKPCAELGITDLQSWVSHYRKTGYEQQCSLGTDSAGFELSMQARSTLPVPIKNYDEKWNEAILAVWPQNIPEQLPLEAIFYSEGLLAGAQYIQRDYMQQTRRFLPILKFDKALAAPFTYTLGDQIANGP</sequence>
<organism evidence="2 3">
    <name type="scientific">Pandoraea pulmonicola</name>
    <dbReference type="NCBI Taxonomy" id="93221"/>
    <lineage>
        <taxon>Bacteria</taxon>
        <taxon>Pseudomonadati</taxon>
        <taxon>Pseudomonadota</taxon>
        <taxon>Betaproteobacteria</taxon>
        <taxon>Burkholderiales</taxon>
        <taxon>Burkholderiaceae</taxon>
        <taxon>Pandoraea</taxon>
    </lineage>
</organism>
<keyword evidence="3" id="KW-1185">Reference proteome</keyword>
<evidence type="ECO:0000313" key="2">
    <source>
        <dbReference type="EMBL" id="APD13519.1"/>
    </source>
</evidence>
<dbReference type="EMBL" id="CP010310">
    <property type="protein sequence ID" value="APD13519.1"/>
    <property type="molecule type" value="Genomic_DNA"/>
</dbReference>
<reference evidence="2" key="1">
    <citation type="submission" date="2016-11" db="EMBL/GenBank/DDBJ databases">
        <title>Complete Genome Sequencing of Pandoraea pulmonicola DSM 16583.</title>
        <authorList>
            <person name="Chan K.-G."/>
        </authorList>
    </citation>
    <scope>NUCLEOTIDE SEQUENCE</scope>
    <source>
        <strain evidence="2">DSM 16583</strain>
    </source>
</reference>
<proteinExistence type="predicted"/>
<gene>
    <name evidence="2" type="ORF">RO07_22690</name>
</gene>
<evidence type="ECO:0008006" key="4">
    <source>
        <dbReference type="Google" id="ProtNLM"/>
    </source>
</evidence>
<dbReference type="RefSeq" id="WP_072637047.1">
    <property type="nucleotide sequence ID" value="NZ_CP010310.2"/>
</dbReference>
<protein>
    <recommendedName>
        <fullName evidence="4">Halovibrin</fullName>
    </recommendedName>
</protein>
<keyword evidence="1" id="KW-0472">Membrane</keyword>
<name>A0ABN4U7T6_PANPU</name>
<dbReference type="Proteomes" id="UP000035086">
    <property type="component" value="Chromosome"/>
</dbReference>
<keyword evidence="1" id="KW-1133">Transmembrane helix</keyword>
<keyword evidence="1" id="KW-0812">Transmembrane</keyword>